<evidence type="ECO:0000313" key="8">
    <source>
        <dbReference type="EMBL" id="NML18998.1"/>
    </source>
</evidence>
<name>A0A848FHN7_9BURK</name>
<dbReference type="GO" id="GO:0046677">
    <property type="term" value="P:response to antibiotic"/>
    <property type="evidence" value="ECO:0007669"/>
    <property type="project" value="UniProtKB-UniRule"/>
</dbReference>
<dbReference type="InterPro" id="IPR058136">
    <property type="entry name" value="AmpC"/>
</dbReference>
<dbReference type="PANTHER" id="PTHR46825:SF8">
    <property type="entry name" value="BETA-LACTAMASE-RELATED"/>
    <property type="match status" value="1"/>
</dbReference>
<dbReference type="InterPro" id="IPR001586">
    <property type="entry name" value="Beta-lactam_class-C_AS"/>
</dbReference>
<dbReference type="Gene3D" id="3.40.710.10">
    <property type="entry name" value="DD-peptidase/beta-lactamase superfamily"/>
    <property type="match status" value="1"/>
</dbReference>
<evidence type="ECO:0000256" key="6">
    <source>
        <dbReference type="RuleBase" id="RU361140"/>
    </source>
</evidence>
<evidence type="ECO:0000256" key="4">
    <source>
        <dbReference type="ARBA" id="ARBA00022801"/>
    </source>
</evidence>
<dbReference type="GO" id="GO:0017001">
    <property type="term" value="P:antibiotic catabolic process"/>
    <property type="evidence" value="ECO:0007669"/>
    <property type="project" value="InterPro"/>
</dbReference>
<keyword evidence="9" id="KW-1185">Reference proteome</keyword>
<dbReference type="PROSITE" id="PS00336">
    <property type="entry name" value="BETA_LACTAMASE_C"/>
    <property type="match status" value="1"/>
</dbReference>
<dbReference type="InterPro" id="IPR001466">
    <property type="entry name" value="Beta-lactam-related"/>
</dbReference>
<dbReference type="Proteomes" id="UP000574067">
    <property type="component" value="Unassembled WGS sequence"/>
</dbReference>
<sequence length="382" mass="41042">MLGLLGGCIVTRHAQAAASAADSADIGAAVDGAFRPLLRAHVIPGMAVAVTDNGKRHFFGYGVASRDTGAPVTQDTLFEIGSLSKTFTATLAGYAQATGRLSLADTPGRYLPILRGSAIDRASLLQLGTYTAGGLPLQFPDDVTTLADAWAYYRKFSPDAPPGQQRRYSNPSIGLLGHVTARAMQRDFAELCEAELFPRLGLKRSFIHVPHAALPGYAWGYDQADRAVRVNPGVFDAEAYGVKSTAADMLRFVEANLRPRLLEPGLRRAVEQTHVGHYQVGEMVQGLGWEQYPWPTALARLMAGNASTMALEPHPARRLEPGQVPQDSRLFNKTGSTNGFGAYAAFVPARSIGIIMLANRNVPVPARVTAAHAVLRALEEKR</sequence>
<dbReference type="PANTHER" id="PTHR46825">
    <property type="entry name" value="D-ALANYL-D-ALANINE-CARBOXYPEPTIDASE/ENDOPEPTIDASE AMPH"/>
    <property type="match status" value="1"/>
</dbReference>
<comment type="catalytic activity">
    <reaction evidence="1 6">
        <text>a beta-lactam + H2O = a substituted beta-amino acid</text>
        <dbReference type="Rhea" id="RHEA:20401"/>
        <dbReference type="ChEBI" id="CHEBI:15377"/>
        <dbReference type="ChEBI" id="CHEBI:35627"/>
        <dbReference type="ChEBI" id="CHEBI:140347"/>
        <dbReference type="EC" id="3.5.2.6"/>
    </reaction>
</comment>
<dbReference type="Pfam" id="PF00144">
    <property type="entry name" value="Beta-lactamase"/>
    <property type="match status" value="1"/>
</dbReference>
<comment type="similarity">
    <text evidence="2 6">Belongs to the class-C beta-lactamase family.</text>
</comment>
<organism evidence="8 9">
    <name type="scientific">Azohydromonas caseinilytica</name>
    <dbReference type="NCBI Taxonomy" id="2728836"/>
    <lineage>
        <taxon>Bacteria</taxon>
        <taxon>Pseudomonadati</taxon>
        <taxon>Pseudomonadota</taxon>
        <taxon>Betaproteobacteria</taxon>
        <taxon>Burkholderiales</taxon>
        <taxon>Sphaerotilaceae</taxon>
        <taxon>Azohydromonas</taxon>
    </lineage>
</organism>
<evidence type="ECO:0000313" key="9">
    <source>
        <dbReference type="Proteomes" id="UP000574067"/>
    </source>
</evidence>
<reference evidence="8 9" key="1">
    <citation type="submission" date="2020-04" db="EMBL/GenBank/DDBJ databases">
        <title>Azohydromonas sp. isolated from soil.</title>
        <authorList>
            <person name="Dahal R.H."/>
        </authorList>
    </citation>
    <scope>NUCLEOTIDE SEQUENCE [LARGE SCALE GENOMIC DNA]</scope>
    <source>
        <strain evidence="8 9">G-1-1-14</strain>
    </source>
</reference>
<dbReference type="EC" id="3.5.2.6" evidence="3 6"/>
<dbReference type="SUPFAM" id="SSF56601">
    <property type="entry name" value="beta-lactamase/transpeptidase-like"/>
    <property type="match status" value="1"/>
</dbReference>
<feature type="domain" description="Beta-lactamase-related" evidence="7">
    <location>
        <begin position="31"/>
        <end position="377"/>
    </location>
</feature>
<dbReference type="InterPro" id="IPR050491">
    <property type="entry name" value="AmpC-like"/>
</dbReference>
<dbReference type="NCBIfam" id="NF033085">
    <property type="entry name" value="bla_class_C"/>
    <property type="match status" value="1"/>
</dbReference>
<dbReference type="AlphaFoldDB" id="A0A848FHN7"/>
<dbReference type="InterPro" id="IPR012338">
    <property type="entry name" value="Beta-lactam/transpept-like"/>
</dbReference>
<evidence type="ECO:0000256" key="2">
    <source>
        <dbReference type="ARBA" id="ARBA00007840"/>
    </source>
</evidence>
<accession>A0A848FHN7</accession>
<gene>
    <name evidence="8" type="ORF">HHL10_28925</name>
</gene>
<protein>
    <recommendedName>
        <fullName evidence="3 6">Beta-lactamase</fullName>
        <ecNumber evidence="3 6">3.5.2.6</ecNumber>
    </recommendedName>
</protein>
<keyword evidence="5 6" id="KW-0046">Antibiotic resistance</keyword>
<comment type="caution">
    <text evidence="8">The sequence shown here is derived from an EMBL/GenBank/DDBJ whole genome shotgun (WGS) entry which is preliminary data.</text>
</comment>
<proteinExistence type="inferred from homology"/>
<dbReference type="RefSeq" id="WP_169163896.1">
    <property type="nucleotide sequence ID" value="NZ_JABBFW010000049.1"/>
</dbReference>
<evidence type="ECO:0000256" key="5">
    <source>
        <dbReference type="ARBA" id="ARBA00023251"/>
    </source>
</evidence>
<keyword evidence="4 6" id="KW-0378">Hydrolase</keyword>
<evidence type="ECO:0000256" key="1">
    <source>
        <dbReference type="ARBA" id="ARBA00001526"/>
    </source>
</evidence>
<dbReference type="GO" id="GO:0030288">
    <property type="term" value="C:outer membrane-bounded periplasmic space"/>
    <property type="evidence" value="ECO:0007669"/>
    <property type="project" value="InterPro"/>
</dbReference>
<dbReference type="GO" id="GO:0008800">
    <property type="term" value="F:beta-lactamase activity"/>
    <property type="evidence" value="ECO:0007669"/>
    <property type="project" value="UniProtKB-UniRule"/>
</dbReference>
<evidence type="ECO:0000259" key="7">
    <source>
        <dbReference type="Pfam" id="PF00144"/>
    </source>
</evidence>
<dbReference type="EMBL" id="JABBFW010000049">
    <property type="protein sequence ID" value="NML18998.1"/>
    <property type="molecule type" value="Genomic_DNA"/>
</dbReference>
<evidence type="ECO:0000256" key="3">
    <source>
        <dbReference type="ARBA" id="ARBA00012865"/>
    </source>
</evidence>